<sequence length="722" mass="79282">MYLRFLQLKRSGNVKLRNKMKKGKAGWFVVSMCFFGAGLVFMGNPMAVHADDVNGNNSHFESMTSGTQANTAGNVERQSVNNALTYNNPHAELQMSEKASSQPVSQAKSQGSQVVTNNLSQESSSKQKEETYSVPASIKNVPQHNETDNINQSANGDTTIVESNDTDDSGVWNLDSNGDLHMVSGTFNGSHDNNGEPDSSFFSKVTGSDDVKKIIIDGPTDGKKITIGPDATGGFFGFGQLESIEGLGNLDTSNTTNMTSLFQFDKHLRSADTDKLDTSAVTNMSNMFDASGFQSLDLSNFKTGNVINMSGMFGEMTDLSYEMGVNPDNPSSDSDNPDPKWPDPKVGIHELNLSNFDVNNVTSIEGMFKGDTYLNSIDLPNFDNAKVSGYVGAFQGCSNLKSIDLSGMQMKYADRYGATALLNVGRFQSYIDDVEHFNLKQIKVNQTTILQDSNLSTIDPTGIYSGRWVNDEGKIFTSKELESAYSFEGDEPRVAANYSWYIDTDVTIKTNLGDKVVHVTGPAVPKEGVFNVEVPEVDGYTPDLTKVEADVESTGITPTQSVIYTPTPKKPSGGSSHHSGSDKNTNSVEQLNQTVMTYHNQDNVKLYTMDGQEITNRELYPGTDWFSDEVVTRDNVKYYRVATNELVKAEDALVYVDHAATIVTKNGSPKSLSNEHSQNVSDRMLMSDTAWKTDRYAFFNGTKFYRVATNEWVNAEDVQDNL</sequence>
<dbReference type="STRING" id="1074467.JP39_00620"/>
<accession>A0A0K2L9Q4</accession>
<protein>
    <recommendedName>
        <fullName evidence="4">Surface layer protein A domain-containing protein</fullName>
    </recommendedName>
</protein>
<dbReference type="KEGG" id="lhi:JP39_00620"/>
<dbReference type="Gene3D" id="3.80.10.10">
    <property type="entry name" value="Ribonuclease Inhibitor"/>
    <property type="match status" value="1"/>
</dbReference>
<dbReference type="EMBL" id="CP012559">
    <property type="protein sequence ID" value="ALB27995.1"/>
    <property type="molecule type" value="Genomic_DNA"/>
</dbReference>
<feature type="compositionally biased region" description="Polar residues" evidence="1">
    <location>
        <begin position="554"/>
        <end position="564"/>
    </location>
</feature>
<feature type="region of interest" description="Disordered" evidence="1">
    <location>
        <begin position="94"/>
        <end position="133"/>
    </location>
</feature>
<gene>
    <name evidence="2" type="ORF">JP39_00620</name>
</gene>
<reference evidence="2 3" key="1">
    <citation type="submission" date="2015-08" db="EMBL/GenBank/DDBJ databases">
        <title>Genomic sequence of Lactobacillus heilongjiangensis DSM 28069, isolated from Chinese traditional pickle.</title>
        <authorList>
            <person name="Jiang X."/>
            <person name="Zheng B."/>
            <person name="Cheng H."/>
        </authorList>
    </citation>
    <scope>NUCLEOTIDE SEQUENCE [LARGE SCALE GENOMIC DNA]</scope>
    <source>
        <strain evidence="2 3">DSM 28069</strain>
    </source>
</reference>
<dbReference type="OrthoDB" id="2255372at2"/>
<evidence type="ECO:0000313" key="3">
    <source>
        <dbReference type="Proteomes" id="UP000061546"/>
    </source>
</evidence>
<dbReference type="RefSeq" id="WP_041501030.1">
    <property type="nucleotide sequence ID" value="NZ_BJDV01000009.1"/>
</dbReference>
<dbReference type="Pfam" id="PF03382">
    <property type="entry name" value="DUF285"/>
    <property type="match status" value="2"/>
</dbReference>
<feature type="region of interest" description="Disordered" evidence="1">
    <location>
        <begin position="322"/>
        <end position="344"/>
    </location>
</feature>
<proteinExistence type="predicted"/>
<feature type="compositionally biased region" description="Polar residues" evidence="1">
    <location>
        <begin position="97"/>
        <end position="119"/>
    </location>
</feature>
<dbReference type="InterPro" id="IPR032675">
    <property type="entry name" value="LRR_dom_sf"/>
</dbReference>
<organism evidence="2 3">
    <name type="scientific">Companilactobacillus heilongjiangensis</name>
    <dbReference type="NCBI Taxonomy" id="1074467"/>
    <lineage>
        <taxon>Bacteria</taxon>
        <taxon>Bacillati</taxon>
        <taxon>Bacillota</taxon>
        <taxon>Bacilli</taxon>
        <taxon>Lactobacillales</taxon>
        <taxon>Lactobacillaceae</taxon>
        <taxon>Companilactobacillus</taxon>
    </lineage>
</organism>
<evidence type="ECO:0000256" key="1">
    <source>
        <dbReference type="SAM" id="MobiDB-lite"/>
    </source>
</evidence>
<dbReference type="Proteomes" id="UP000061546">
    <property type="component" value="Chromosome"/>
</dbReference>
<keyword evidence="3" id="KW-1185">Reference proteome</keyword>
<dbReference type="AlphaFoldDB" id="A0A0K2L9Q4"/>
<dbReference type="InterPro" id="IPR011889">
    <property type="entry name" value="Liste_lipo_26"/>
</dbReference>
<dbReference type="InterPro" id="IPR005046">
    <property type="entry name" value="DUF285"/>
</dbReference>
<name>A0A0K2L9Q4_9LACO</name>
<dbReference type="SUPFAM" id="SSF52058">
    <property type="entry name" value="L domain-like"/>
    <property type="match status" value="1"/>
</dbReference>
<evidence type="ECO:0000313" key="2">
    <source>
        <dbReference type="EMBL" id="ALB27995.1"/>
    </source>
</evidence>
<evidence type="ECO:0008006" key="4">
    <source>
        <dbReference type="Google" id="ProtNLM"/>
    </source>
</evidence>
<dbReference type="NCBIfam" id="TIGR02167">
    <property type="entry name" value="Liste_lipo_26"/>
    <property type="match status" value="2"/>
</dbReference>
<feature type="region of interest" description="Disordered" evidence="1">
    <location>
        <begin position="553"/>
        <end position="586"/>
    </location>
</feature>